<dbReference type="Gene3D" id="1.20.1270.10">
    <property type="match status" value="1"/>
</dbReference>
<feature type="compositionally biased region" description="Basic residues" evidence="10">
    <location>
        <begin position="903"/>
        <end position="912"/>
    </location>
</feature>
<dbReference type="GO" id="GO:0005524">
    <property type="term" value="F:ATP binding"/>
    <property type="evidence" value="ECO:0007669"/>
    <property type="project" value="UniProtKB-KW"/>
</dbReference>
<comment type="subcellular location">
    <subcellularLocation>
        <location evidence="1">Endoplasmic reticulum lumen</location>
    </subcellularLocation>
</comment>
<dbReference type="GO" id="GO:0034663">
    <property type="term" value="C:endoplasmic reticulum chaperone complex"/>
    <property type="evidence" value="ECO:0007669"/>
    <property type="project" value="TreeGrafter"/>
</dbReference>
<sequence length="1054" mass="118419">MVKHHQVLPEKTILPGNSYRNEDGCSVQTRPAIGNYYSLVPLRITDRFYQMGFNLAVIAIDLGAEYTKIALVKPGVPMEIVLNDEGSRKTSSIVAMRDGERHYGQAATNTGVRFPKKAFWYLMHIVGLKYEDPQVETYRKRFPYYNIIKDEDRGTMLFQLEDDSTYSPEELIAMLLEKAKANAELFADQPIKDCVITVPAYFSQPQRKAMIQAASMVDLNILQIMSDNAAVALNYGVFRRKMFNSTMQYYMFYDMGATSTTATVVGYQLMKIKEGTRVETNPQLVIKGVGYDRNLGGLEITLRMQDHLAKAFTKTKKTKSDVYQNARAMAKLFKEAERVKKVLSANNDHFAQVEGLLDEEDFRVKVSRDELEGMTLDLMERVTKPIEDALKASQVTLPELTEIILFGGGTRTPKVQTILSKFLGGQELGKSINSDEAAALGAVYQAAHLGKGFKVKTFGIKEGTIFPISVEFAKQTVGQDDSAGKPKTVKRTLFSRMNPFPQKKVMTFNKHTKDFTFNVTYSDLSFLSDEEVKSLGSPVLATYTVTGVDTAYSKHAEDAESKGVKAHFRLDESGILHMDKAEVIFERQGPPEEESTWSKIGSTLGGLFGSSADKDVKVEDTDPGTEADNSDSTDSNGEREATKAGKSDEQLKKDDLGEDKSSDKDEKSEKEQVDNKKANKTTLIKEELTSEYNSYEIPQLSADQFKHSKNKLADLTAKDKEKKLLEKAKNDLEAFIFEMGDRLSRPMYEKCSTEMEREEYSKVLSESSDWMYEQDDDAKKEIYTEKLRELKKMTKDLEMRVRETKERPEALKALESMLNHSVYFLQTVQNLSQVEEPIFTEVEVTTLGKLINDTINWKNDTVKEQKKMLNTEKPKLLVQDIGMKIQALDREVKYLINKAKNFRPKAKPKAKKNTTSAANNTAANETKSTDDKTDPLTQEGRDNKDSDEPADDTGSKNTAKGTTTPEEESELPLPPTEEESELPLPPTEEESELPLPPTVEETTKEEEVLQPGDVDDTLTTTTTTTTTEKTTEKTTTDKTLDSTTKSNKHDGSDL</sequence>
<comment type="caution">
    <text evidence="11">The sequence shown here is derived from an EMBL/GenBank/DDBJ whole genome shotgun (WGS) entry which is preliminary data.</text>
</comment>
<dbReference type="FunFam" id="3.30.30.30:FF:000004">
    <property type="entry name" value="hypoxia up-regulated protein 1"/>
    <property type="match status" value="1"/>
</dbReference>
<keyword evidence="12" id="KW-1185">Reference proteome</keyword>
<gene>
    <name evidence="11" type="ORF">KP79_PYT22556</name>
</gene>
<feature type="compositionally biased region" description="Basic and acidic residues" evidence="10">
    <location>
        <begin position="927"/>
        <end position="947"/>
    </location>
</feature>
<evidence type="ECO:0000313" key="12">
    <source>
        <dbReference type="Proteomes" id="UP000242188"/>
    </source>
</evidence>
<feature type="compositionally biased region" description="Basic and acidic residues" evidence="10">
    <location>
        <begin position="636"/>
        <end position="678"/>
    </location>
</feature>
<evidence type="ECO:0000256" key="8">
    <source>
        <dbReference type="ARBA" id="ARBA00040503"/>
    </source>
</evidence>
<evidence type="ECO:0000256" key="2">
    <source>
        <dbReference type="ARBA" id="ARBA00007381"/>
    </source>
</evidence>
<dbReference type="PANTHER" id="PTHR45639">
    <property type="entry name" value="HSC70CB, ISOFORM G-RELATED"/>
    <property type="match status" value="1"/>
</dbReference>
<keyword evidence="4" id="KW-0547">Nucleotide-binding</keyword>
<keyword evidence="6" id="KW-0067">ATP-binding</keyword>
<dbReference type="InterPro" id="IPR013126">
    <property type="entry name" value="Hsp_70_fam"/>
</dbReference>
<comment type="similarity">
    <text evidence="2">Belongs to the heat shock protein 70 family.</text>
</comment>
<feature type="compositionally biased region" description="Acidic residues" evidence="10">
    <location>
        <begin position="965"/>
        <end position="992"/>
    </location>
</feature>
<dbReference type="GO" id="GO:0140662">
    <property type="term" value="F:ATP-dependent protein folding chaperone"/>
    <property type="evidence" value="ECO:0007669"/>
    <property type="project" value="InterPro"/>
</dbReference>
<dbReference type="STRING" id="6573.A0A210Q0D3"/>
<dbReference type="Gene3D" id="3.90.640.10">
    <property type="entry name" value="Actin, Chain A, domain 4"/>
    <property type="match status" value="1"/>
</dbReference>
<dbReference type="Pfam" id="PF00012">
    <property type="entry name" value="HSP70"/>
    <property type="match status" value="1"/>
</dbReference>
<accession>A0A210Q0D3</accession>
<evidence type="ECO:0000256" key="4">
    <source>
        <dbReference type="ARBA" id="ARBA00022741"/>
    </source>
</evidence>
<dbReference type="CDD" id="cd10230">
    <property type="entry name" value="ASKHA_NBD_HSP70_HYOU1"/>
    <property type="match status" value="1"/>
</dbReference>
<keyword evidence="3" id="KW-0732">Signal</keyword>
<dbReference type="EMBL" id="NEDP02005307">
    <property type="protein sequence ID" value="OWF42214.1"/>
    <property type="molecule type" value="Genomic_DNA"/>
</dbReference>
<dbReference type="AlphaFoldDB" id="A0A210Q0D3"/>
<dbReference type="FunFam" id="3.90.640.10:FF:000004">
    <property type="entry name" value="Heat shock 70 kDa protein 4"/>
    <property type="match status" value="1"/>
</dbReference>
<evidence type="ECO:0000256" key="6">
    <source>
        <dbReference type="ARBA" id="ARBA00022840"/>
    </source>
</evidence>
<feature type="compositionally biased region" description="Low complexity" evidence="10">
    <location>
        <begin position="913"/>
        <end position="926"/>
    </location>
</feature>
<evidence type="ECO:0000256" key="1">
    <source>
        <dbReference type="ARBA" id="ARBA00004319"/>
    </source>
</evidence>
<evidence type="ECO:0000256" key="10">
    <source>
        <dbReference type="SAM" id="MobiDB-lite"/>
    </source>
</evidence>
<dbReference type="GO" id="GO:0005788">
    <property type="term" value="C:endoplasmic reticulum lumen"/>
    <property type="evidence" value="ECO:0007669"/>
    <property type="project" value="UniProtKB-SubCell"/>
</dbReference>
<dbReference type="SUPFAM" id="SSF100934">
    <property type="entry name" value="Heat shock protein 70kD (HSP70), C-terminal subdomain"/>
    <property type="match status" value="1"/>
</dbReference>
<evidence type="ECO:0000256" key="9">
    <source>
        <dbReference type="SAM" id="Coils"/>
    </source>
</evidence>
<name>A0A210Q0D3_MIZYE</name>
<dbReference type="GO" id="GO:0030968">
    <property type="term" value="P:endoplasmic reticulum unfolded protein response"/>
    <property type="evidence" value="ECO:0007669"/>
    <property type="project" value="TreeGrafter"/>
</dbReference>
<feature type="region of interest" description="Disordered" evidence="10">
    <location>
        <begin position="610"/>
        <end position="678"/>
    </location>
</feature>
<dbReference type="FunFam" id="1.20.1270.10:FF:000002">
    <property type="entry name" value="Heat shock 70 kDa protein 4"/>
    <property type="match status" value="1"/>
</dbReference>
<dbReference type="SUPFAM" id="SSF53067">
    <property type="entry name" value="Actin-like ATPase domain"/>
    <property type="match status" value="2"/>
</dbReference>
<dbReference type="InterPro" id="IPR043129">
    <property type="entry name" value="ATPase_NBD"/>
</dbReference>
<dbReference type="Proteomes" id="UP000242188">
    <property type="component" value="Unassembled WGS sequence"/>
</dbReference>
<organism evidence="11 12">
    <name type="scientific">Mizuhopecten yessoensis</name>
    <name type="common">Japanese scallop</name>
    <name type="synonym">Patinopecten yessoensis</name>
    <dbReference type="NCBI Taxonomy" id="6573"/>
    <lineage>
        <taxon>Eukaryota</taxon>
        <taxon>Metazoa</taxon>
        <taxon>Spiralia</taxon>
        <taxon>Lophotrochozoa</taxon>
        <taxon>Mollusca</taxon>
        <taxon>Bivalvia</taxon>
        <taxon>Autobranchia</taxon>
        <taxon>Pteriomorphia</taxon>
        <taxon>Pectinida</taxon>
        <taxon>Pectinoidea</taxon>
        <taxon>Pectinidae</taxon>
        <taxon>Mizuhopecten</taxon>
    </lineage>
</organism>
<dbReference type="PANTHER" id="PTHR45639:SF3">
    <property type="entry name" value="HYPOXIA UP-REGULATED PROTEIN 1"/>
    <property type="match status" value="1"/>
</dbReference>
<feature type="region of interest" description="Disordered" evidence="10">
    <location>
        <begin position="903"/>
        <end position="1054"/>
    </location>
</feature>
<evidence type="ECO:0000313" key="11">
    <source>
        <dbReference type="EMBL" id="OWF42214.1"/>
    </source>
</evidence>
<evidence type="ECO:0000256" key="5">
    <source>
        <dbReference type="ARBA" id="ARBA00022824"/>
    </source>
</evidence>
<dbReference type="InterPro" id="IPR029047">
    <property type="entry name" value="HSP70_peptide-bd_sf"/>
</dbReference>
<feature type="compositionally biased region" description="Low complexity" evidence="10">
    <location>
        <begin position="1017"/>
        <end position="1028"/>
    </location>
</feature>
<dbReference type="PRINTS" id="PR00301">
    <property type="entry name" value="HEATSHOCK70"/>
</dbReference>
<reference evidence="11 12" key="1">
    <citation type="journal article" date="2017" name="Nat. Ecol. Evol.">
        <title>Scallop genome provides insights into evolution of bilaterian karyotype and development.</title>
        <authorList>
            <person name="Wang S."/>
            <person name="Zhang J."/>
            <person name="Jiao W."/>
            <person name="Li J."/>
            <person name="Xun X."/>
            <person name="Sun Y."/>
            <person name="Guo X."/>
            <person name="Huan P."/>
            <person name="Dong B."/>
            <person name="Zhang L."/>
            <person name="Hu X."/>
            <person name="Sun X."/>
            <person name="Wang J."/>
            <person name="Zhao C."/>
            <person name="Wang Y."/>
            <person name="Wang D."/>
            <person name="Huang X."/>
            <person name="Wang R."/>
            <person name="Lv J."/>
            <person name="Li Y."/>
            <person name="Zhang Z."/>
            <person name="Liu B."/>
            <person name="Lu W."/>
            <person name="Hui Y."/>
            <person name="Liang J."/>
            <person name="Zhou Z."/>
            <person name="Hou R."/>
            <person name="Li X."/>
            <person name="Liu Y."/>
            <person name="Li H."/>
            <person name="Ning X."/>
            <person name="Lin Y."/>
            <person name="Zhao L."/>
            <person name="Xing Q."/>
            <person name="Dou J."/>
            <person name="Li Y."/>
            <person name="Mao J."/>
            <person name="Guo H."/>
            <person name="Dou H."/>
            <person name="Li T."/>
            <person name="Mu C."/>
            <person name="Jiang W."/>
            <person name="Fu Q."/>
            <person name="Fu X."/>
            <person name="Miao Y."/>
            <person name="Liu J."/>
            <person name="Yu Q."/>
            <person name="Li R."/>
            <person name="Liao H."/>
            <person name="Li X."/>
            <person name="Kong Y."/>
            <person name="Jiang Z."/>
            <person name="Chourrout D."/>
            <person name="Li R."/>
            <person name="Bao Z."/>
        </authorList>
    </citation>
    <scope>NUCLEOTIDE SEQUENCE [LARGE SCALE GENOMIC DNA]</scope>
    <source>
        <strain evidence="11 12">PY_sf001</strain>
    </source>
</reference>
<evidence type="ECO:0000256" key="7">
    <source>
        <dbReference type="ARBA" id="ARBA00023186"/>
    </source>
</evidence>
<proteinExistence type="inferred from homology"/>
<feature type="compositionally biased region" description="Acidic residues" evidence="10">
    <location>
        <begin position="621"/>
        <end position="631"/>
    </location>
</feature>
<keyword evidence="9" id="KW-0175">Coiled coil</keyword>
<keyword evidence="7" id="KW-0143">Chaperone</keyword>
<evidence type="ECO:0000256" key="3">
    <source>
        <dbReference type="ARBA" id="ARBA00022729"/>
    </source>
</evidence>
<dbReference type="Gene3D" id="3.30.420.40">
    <property type="match status" value="2"/>
</dbReference>
<dbReference type="InterPro" id="IPR029048">
    <property type="entry name" value="HSP70_C_sf"/>
</dbReference>
<dbReference type="Gene3D" id="3.30.30.30">
    <property type="match status" value="1"/>
</dbReference>
<dbReference type="Gene3D" id="2.60.34.10">
    <property type="entry name" value="Substrate Binding Domain Of DNAk, Chain A, domain 1"/>
    <property type="match status" value="1"/>
</dbReference>
<feature type="coiled-coil region" evidence="9">
    <location>
        <begin position="780"/>
        <end position="807"/>
    </location>
</feature>
<feature type="compositionally biased region" description="Basic and acidic residues" evidence="10">
    <location>
        <begin position="1029"/>
        <end position="1040"/>
    </location>
</feature>
<dbReference type="OrthoDB" id="10262720at2759"/>
<keyword evidence="5" id="KW-0256">Endoplasmic reticulum</keyword>
<protein>
    <recommendedName>
        <fullName evidence="8">Hypoxia up-regulated protein 1</fullName>
    </recommendedName>
</protein>